<protein>
    <submittedName>
        <fullName evidence="8">DUF423 domain-containing protein</fullName>
    </submittedName>
</protein>
<feature type="transmembrane region" description="Helical" evidence="6">
    <location>
        <begin position="70"/>
        <end position="93"/>
    </location>
</feature>
<feature type="signal peptide" evidence="7">
    <location>
        <begin position="1"/>
        <end position="22"/>
    </location>
</feature>
<dbReference type="Proteomes" id="UP001271769">
    <property type="component" value="Unassembled WGS sequence"/>
</dbReference>
<keyword evidence="9" id="KW-1185">Reference proteome</keyword>
<comment type="caution">
    <text evidence="8">The sequence shown here is derived from an EMBL/GenBank/DDBJ whole genome shotgun (WGS) entry which is preliminary data.</text>
</comment>
<evidence type="ECO:0000256" key="2">
    <source>
        <dbReference type="ARBA" id="ARBA00009694"/>
    </source>
</evidence>
<keyword evidence="5 6" id="KW-0472">Membrane</keyword>
<dbReference type="Pfam" id="PF04241">
    <property type="entry name" value="DUF423"/>
    <property type="match status" value="1"/>
</dbReference>
<evidence type="ECO:0000256" key="4">
    <source>
        <dbReference type="ARBA" id="ARBA00022989"/>
    </source>
</evidence>
<dbReference type="PANTHER" id="PTHR43461:SF1">
    <property type="entry name" value="TRANSMEMBRANE PROTEIN 256"/>
    <property type="match status" value="1"/>
</dbReference>
<dbReference type="RefSeq" id="WP_320499967.1">
    <property type="nucleotide sequence ID" value="NZ_JAXCLX010000001.1"/>
</dbReference>
<evidence type="ECO:0000313" key="8">
    <source>
        <dbReference type="EMBL" id="MDY0871535.1"/>
    </source>
</evidence>
<evidence type="ECO:0000256" key="3">
    <source>
        <dbReference type="ARBA" id="ARBA00022692"/>
    </source>
</evidence>
<keyword evidence="4 6" id="KW-1133">Transmembrane helix</keyword>
<reference evidence="8 9" key="1">
    <citation type="journal article" date="2013" name="Antonie Van Leeuwenhoek">
        <title>Dongia rigui sp. nov., isolated from freshwater of a large wetland in Korea.</title>
        <authorList>
            <person name="Baik K.S."/>
            <person name="Hwang Y.M."/>
            <person name="Choi J.S."/>
            <person name="Kwon J."/>
            <person name="Seong C.N."/>
        </authorList>
    </citation>
    <scope>NUCLEOTIDE SEQUENCE [LARGE SCALE GENOMIC DNA]</scope>
    <source>
        <strain evidence="8 9">04SU4-P</strain>
    </source>
</reference>
<dbReference type="EMBL" id="JAXCLX010000001">
    <property type="protein sequence ID" value="MDY0871535.1"/>
    <property type="molecule type" value="Genomic_DNA"/>
</dbReference>
<proteinExistence type="inferred from homology"/>
<evidence type="ECO:0000256" key="7">
    <source>
        <dbReference type="SAM" id="SignalP"/>
    </source>
</evidence>
<evidence type="ECO:0000256" key="6">
    <source>
        <dbReference type="SAM" id="Phobius"/>
    </source>
</evidence>
<dbReference type="InterPro" id="IPR006696">
    <property type="entry name" value="DUF423"/>
</dbReference>
<evidence type="ECO:0000256" key="1">
    <source>
        <dbReference type="ARBA" id="ARBA00004141"/>
    </source>
</evidence>
<evidence type="ECO:0000313" key="9">
    <source>
        <dbReference type="Proteomes" id="UP001271769"/>
    </source>
</evidence>
<keyword evidence="7" id="KW-0732">Signal</keyword>
<accession>A0ABU5DX94</accession>
<keyword evidence="3 6" id="KW-0812">Transmembrane</keyword>
<feature type="chain" id="PRO_5045529656" evidence="7">
    <location>
        <begin position="23"/>
        <end position="134"/>
    </location>
</feature>
<comment type="subcellular location">
    <subcellularLocation>
        <location evidence="1">Membrane</location>
        <topology evidence="1">Multi-pass membrane protein</topology>
    </subcellularLocation>
</comment>
<evidence type="ECO:0000256" key="5">
    <source>
        <dbReference type="ARBA" id="ARBA00023136"/>
    </source>
</evidence>
<sequence length="134" mass="13674">MRKFLAAAGFHGAIAVGFGAFAAHGAQAVLPPQAVDWLKTGASYQLWHALALLGIAACLDAASPKLPVRLVTISGLAFFLGALLFSGSLYVLALSPLDGGDGASWLVYLTPLGGALLILGWALLFLAGLKKGSV</sequence>
<name>A0ABU5DX94_9PROT</name>
<comment type="similarity">
    <text evidence="2">Belongs to the UPF0382 family.</text>
</comment>
<feature type="transmembrane region" description="Helical" evidence="6">
    <location>
        <begin position="105"/>
        <end position="129"/>
    </location>
</feature>
<dbReference type="PANTHER" id="PTHR43461">
    <property type="entry name" value="TRANSMEMBRANE PROTEIN 256"/>
    <property type="match status" value="1"/>
</dbReference>
<feature type="transmembrane region" description="Helical" evidence="6">
    <location>
        <begin position="44"/>
        <end position="63"/>
    </location>
</feature>
<organism evidence="8 9">
    <name type="scientific">Dongia rigui</name>
    <dbReference type="NCBI Taxonomy" id="940149"/>
    <lineage>
        <taxon>Bacteria</taxon>
        <taxon>Pseudomonadati</taxon>
        <taxon>Pseudomonadota</taxon>
        <taxon>Alphaproteobacteria</taxon>
        <taxon>Rhodospirillales</taxon>
        <taxon>Dongiaceae</taxon>
        <taxon>Dongia</taxon>
    </lineage>
</organism>
<gene>
    <name evidence="8" type="ORF">SMD31_06360</name>
</gene>